<sequence>MRYWFTADLHLGHDNIRTYCNRPFKTLEEMNNILIKNWNFRVKEEDIIFHVGDFCFKNSPGGKKGEGVPIKAKEWESKLNGKIIHIKGNHDKNNSTKTIIERLTIRYGNKYINLIHNPSYVNIDTEINFVGHRHNNWEIKRIRKGNGFTDAINVGVDVWNFKPVTFEEIMKRYTKWKKELESGFKEITKRT</sequence>
<proteinExistence type="predicted"/>
<name>A0A0F9HIR9_9ZZZZ</name>
<dbReference type="InterPro" id="IPR029052">
    <property type="entry name" value="Metallo-depent_PP-like"/>
</dbReference>
<accession>A0A0F9HIR9</accession>
<evidence type="ECO:0000313" key="1">
    <source>
        <dbReference type="EMBL" id="KKM03067.1"/>
    </source>
</evidence>
<gene>
    <name evidence="1" type="ORF">LCGC14_1778160</name>
</gene>
<protein>
    <submittedName>
        <fullName evidence="1">Uncharacterized protein</fullName>
    </submittedName>
</protein>
<organism evidence="1">
    <name type="scientific">marine sediment metagenome</name>
    <dbReference type="NCBI Taxonomy" id="412755"/>
    <lineage>
        <taxon>unclassified sequences</taxon>
        <taxon>metagenomes</taxon>
        <taxon>ecological metagenomes</taxon>
    </lineage>
</organism>
<dbReference type="SUPFAM" id="SSF56300">
    <property type="entry name" value="Metallo-dependent phosphatases"/>
    <property type="match status" value="1"/>
</dbReference>
<dbReference type="Gene3D" id="3.60.21.10">
    <property type="match status" value="1"/>
</dbReference>
<reference evidence="1" key="1">
    <citation type="journal article" date="2015" name="Nature">
        <title>Complex archaea that bridge the gap between prokaryotes and eukaryotes.</title>
        <authorList>
            <person name="Spang A."/>
            <person name="Saw J.H."/>
            <person name="Jorgensen S.L."/>
            <person name="Zaremba-Niedzwiedzka K."/>
            <person name="Martijn J."/>
            <person name="Lind A.E."/>
            <person name="van Eijk R."/>
            <person name="Schleper C."/>
            <person name="Guy L."/>
            <person name="Ettema T.J."/>
        </authorList>
    </citation>
    <scope>NUCLEOTIDE SEQUENCE</scope>
</reference>
<comment type="caution">
    <text evidence="1">The sequence shown here is derived from an EMBL/GenBank/DDBJ whole genome shotgun (WGS) entry which is preliminary data.</text>
</comment>
<dbReference type="EMBL" id="LAZR01016772">
    <property type="protein sequence ID" value="KKM03067.1"/>
    <property type="molecule type" value="Genomic_DNA"/>
</dbReference>
<dbReference type="AlphaFoldDB" id="A0A0F9HIR9"/>